<dbReference type="EMBL" id="CAJNOM010004083">
    <property type="protein sequence ID" value="CAF1652390.1"/>
    <property type="molecule type" value="Genomic_DNA"/>
</dbReference>
<evidence type="ECO:0000313" key="4">
    <source>
        <dbReference type="EMBL" id="CAF1652390.1"/>
    </source>
</evidence>
<keyword evidence="6" id="KW-1185">Reference proteome</keyword>
<sequence length="190" mass="22976">METIILSIINELKLDNDEIKNIYNYGSWVYGTNHEKSDRDFLIIMNIKDENQRKSLEFDEDFDYFHRFDLRRLNNCDVTIHSCENFELLLEKNYMLAVECLFYPDEFILRNNINYRTIYLTKYYNPLRIKQVIFYENNHSFKYVMDDDDDDDGIHSNFSQLNSYINPTIDQFLCNAIQTTTIGEDRLLKY</sequence>
<evidence type="ECO:0000313" key="6">
    <source>
        <dbReference type="Proteomes" id="UP000663832"/>
    </source>
</evidence>
<evidence type="ECO:0000313" key="7">
    <source>
        <dbReference type="Proteomes" id="UP000663877"/>
    </source>
</evidence>
<dbReference type="EMBL" id="CAJNOM010004417">
    <property type="protein sequence ID" value="CAF1655509.1"/>
    <property type="molecule type" value="Genomic_DNA"/>
</dbReference>
<dbReference type="SUPFAM" id="SSF81301">
    <property type="entry name" value="Nucleotidyltransferase"/>
    <property type="match status" value="1"/>
</dbReference>
<organism evidence="2 7">
    <name type="scientific">Adineta steineri</name>
    <dbReference type="NCBI Taxonomy" id="433720"/>
    <lineage>
        <taxon>Eukaryota</taxon>
        <taxon>Metazoa</taxon>
        <taxon>Spiralia</taxon>
        <taxon>Gnathifera</taxon>
        <taxon>Rotifera</taxon>
        <taxon>Eurotatoria</taxon>
        <taxon>Bdelloidea</taxon>
        <taxon>Adinetida</taxon>
        <taxon>Adinetidae</taxon>
        <taxon>Adineta</taxon>
    </lineage>
</organism>
<dbReference type="Pfam" id="PF18765">
    <property type="entry name" value="Polbeta"/>
    <property type="match status" value="1"/>
</dbReference>
<dbReference type="EMBL" id="CAJNOI010003718">
    <property type="protein sequence ID" value="CAF1527469.1"/>
    <property type="molecule type" value="Genomic_DNA"/>
</dbReference>
<comment type="caution">
    <text evidence="2">The sequence shown here is derived from an EMBL/GenBank/DDBJ whole genome shotgun (WGS) entry which is preliminary data.</text>
</comment>
<dbReference type="OrthoDB" id="19320at2759"/>
<name>A0A815V3L3_9BILA</name>
<dbReference type="Proteomes" id="UP000663877">
    <property type="component" value="Unassembled WGS sequence"/>
</dbReference>
<dbReference type="Proteomes" id="UP000663832">
    <property type="component" value="Unassembled WGS sequence"/>
</dbReference>
<evidence type="ECO:0000313" key="5">
    <source>
        <dbReference type="EMBL" id="CAF1655509.1"/>
    </source>
</evidence>
<evidence type="ECO:0000313" key="3">
    <source>
        <dbReference type="EMBL" id="CAF1535894.1"/>
    </source>
</evidence>
<dbReference type="AlphaFoldDB" id="A0A815V3L3"/>
<feature type="domain" description="Polymerase beta nucleotidyltransferase" evidence="1">
    <location>
        <begin position="14"/>
        <end position="80"/>
    </location>
</feature>
<dbReference type="EMBL" id="CAJNOI010004042">
    <property type="protein sequence ID" value="CAF1535894.1"/>
    <property type="molecule type" value="Genomic_DNA"/>
</dbReference>
<proteinExistence type="predicted"/>
<dbReference type="InterPro" id="IPR043519">
    <property type="entry name" value="NT_sf"/>
</dbReference>
<dbReference type="Gene3D" id="3.30.460.10">
    <property type="entry name" value="Beta Polymerase, domain 2"/>
    <property type="match status" value="1"/>
</dbReference>
<protein>
    <recommendedName>
        <fullName evidence="1">Polymerase beta nucleotidyltransferase domain-containing protein</fullName>
    </recommendedName>
</protein>
<evidence type="ECO:0000259" key="1">
    <source>
        <dbReference type="Pfam" id="PF18765"/>
    </source>
</evidence>
<dbReference type="CDD" id="cd05403">
    <property type="entry name" value="NT_KNTase_like"/>
    <property type="match status" value="1"/>
</dbReference>
<evidence type="ECO:0000313" key="2">
    <source>
        <dbReference type="EMBL" id="CAF1527469.1"/>
    </source>
</evidence>
<reference evidence="2" key="1">
    <citation type="submission" date="2021-02" db="EMBL/GenBank/DDBJ databases">
        <authorList>
            <person name="Nowell W R."/>
        </authorList>
    </citation>
    <scope>NUCLEOTIDE SEQUENCE</scope>
</reference>
<dbReference type="InterPro" id="IPR041633">
    <property type="entry name" value="Polbeta"/>
</dbReference>
<gene>
    <name evidence="2" type="ORF">BJG266_LOCUS44674</name>
    <name evidence="3" type="ORF">BJG266_LOCUS45234</name>
    <name evidence="4" type="ORF">QVE165_LOCUS61650</name>
    <name evidence="5" type="ORF">QVE165_LOCUS62223</name>
</gene>
<accession>A0A815V3L3</accession>